<feature type="domain" description="DUF397" evidence="1">
    <location>
        <begin position="10"/>
        <end position="68"/>
    </location>
</feature>
<accession>A0A919V4U5</accession>
<keyword evidence="3" id="KW-1185">Reference proteome</keyword>
<evidence type="ECO:0000313" key="3">
    <source>
        <dbReference type="Proteomes" id="UP000606172"/>
    </source>
</evidence>
<comment type="caution">
    <text evidence="2">The sequence shown here is derived from an EMBL/GenBank/DDBJ whole genome shotgun (WGS) entry which is preliminary data.</text>
</comment>
<gene>
    <name evidence="2" type="ORF">Ssi02_25260</name>
</gene>
<evidence type="ECO:0000313" key="2">
    <source>
        <dbReference type="EMBL" id="GII92295.1"/>
    </source>
</evidence>
<dbReference type="Proteomes" id="UP000606172">
    <property type="component" value="Unassembled WGS sequence"/>
</dbReference>
<dbReference type="InterPro" id="IPR007278">
    <property type="entry name" value="DUF397"/>
</dbReference>
<evidence type="ECO:0000259" key="1">
    <source>
        <dbReference type="Pfam" id="PF04149"/>
    </source>
</evidence>
<dbReference type="AlphaFoldDB" id="A0A919V4U5"/>
<proteinExistence type="predicted"/>
<dbReference type="Pfam" id="PF04149">
    <property type="entry name" value="DUF397"/>
    <property type="match status" value="1"/>
</dbReference>
<sequence>MTASESTVIRWRKSSWSANGQNCVEVAAVADGAQSDHVVYLVRDSKAPDGPQLHFSPSEWEAFLGGVKAGEFDPHSLGN</sequence>
<organism evidence="2 3">
    <name type="scientific">Sinosporangium siamense</name>
    <dbReference type="NCBI Taxonomy" id="1367973"/>
    <lineage>
        <taxon>Bacteria</taxon>
        <taxon>Bacillati</taxon>
        <taxon>Actinomycetota</taxon>
        <taxon>Actinomycetes</taxon>
        <taxon>Streptosporangiales</taxon>
        <taxon>Streptosporangiaceae</taxon>
        <taxon>Sinosporangium</taxon>
    </lineage>
</organism>
<reference evidence="2" key="1">
    <citation type="submission" date="2021-01" db="EMBL/GenBank/DDBJ databases">
        <title>Whole genome shotgun sequence of Sinosporangium siamense NBRC 109515.</title>
        <authorList>
            <person name="Komaki H."/>
            <person name="Tamura T."/>
        </authorList>
    </citation>
    <scope>NUCLEOTIDE SEQUENCE</scope>
    <source>
        <strain evidence="2">NBRC 109515</strain>
    </source>
</reference>
<dbReference type="RefSeq" id="WP_204025026.1">
    <property type="nucleotide sequence ID" value="NZ_BOOW01000015.1"/>
</dbReference>
<dbReference type="EMBL" id="BOOW01000015">
    <property type="protein sequence ID" value="GII92295.1"/>
    <property type="molecule type" value="Genomic_DNA"/>
</dbReference>
<name>A0A919V4U5_9ACTN</name>
<protein>
    <submittedName>
        <fullName evidence="2">DUF397 domain-containing protein</fullName>
    </submittedName>
</protein>